<dbReference type="SUPFAM" id="SSF53335">
    <property type="entry name" value="S-adenosyl-L-methionine-dependent methyltransferases"/>
    <property type="match status" value="1"/>
</dbReference>
<keyword evidence="5" id="KW-1185">Reference proteome</keyword>
<dbReference type="Pfam" id="PF13649">
    <property type="entry name" value="Methyltransf_25"/>
    <property type="match status" value="1"/>
</dbReference>
<dbReference type="AlphaFoldDB" id="A0AAN6UJ37"/>
<name>A0AAN6UJ37_9PEZI</name>
<dbReference type="EMBL" id="MU853410">
    <property type="protein sequence ID" value="KAK4133952.1"/>
    <property type="molecule type" value="Genomic_DNA"/>
</dbReference>
<dbReference type="Gene3D" id="3.40.50.150">
    <property type="entry name" value="Vaccinia Virus protein VP39"/>
    <property type="match status" value="1"/>
</dbReference>
<accession>A0AAN6UJ37</accession>
<evidence type="ECO:0000259" key="3">
    <source>
        <dbReference type="Pfam" id="PF13649"/>
    </source>
</evidence>
<dbReference type="Proteomes" id="UP001304895">
    <property type="component" value="Unassembled WGS sequence"/>
</dbReference>
<dbReference type="InterPro" id="IPR023149">
    <property type="entry name" value="Trans_acon_MeTrfase_C"/>
</dbReference>
<evidence type="ECO:0000256" key="2">
    <source>
        <dbReference type="ARBA" id="ARBA00022679"/>
    </source>
</evidence>
<gene>
    <name evidence="4" type="ORF">BT67DRAFT_450005</name>
</gene>
<dbReference type="InterPro" id="IPR041698">
    <property type="entry name" value="Methyltransf_25"/>
</dbReference>
<dbReference type="GO" id="GO:0032259">
    <property type="term" value="P:methylation"/>
    <property type="evidence" value="ECO:0007669"/>
    <property type="project" value="UniProtKB-KW"/>
</dbReference>
<reference evidence="4" key="1">
    <citation type="journal article" date="2023" name="Mol. Phylogenet. Evol.">
        <title>Genome-scale phylogeny and comparative genomics of the fungal order Sordariales.</title>
        <authorList>
            <person name="Hensen N."/>
            <person name="Bonometti L."/>
            <person name="Westerberg I."/>
            <person name="Brannstrom I.O."/>
            <person name="Guillou S."/>
            <person name="Cros-Aarteil S."/>
            <person name="Calhoun S."/>
            <person name="Haridas S."/>
            <person name="Kuo A."/>
            <person name="Mondo S."/>
            <person name="Pangilinan J."/>
            <person name="Riley R."/>
            <person name="LaButti K."/>
            <person name="Andreopoulos B."/>
            <person name="Lipzen A."/>
            <person name="Chen C."/>
            <person name="Yan M."/>
            <person name="Daum C."/>
            <person name="Ng V."/>
            <person name="Clum A."/>
            <person name="Steindorff A."/>
            <person name="Ohm R.A."/>
            <person name="Martin F."/>
            <person name="Silar P."/>
            <person name="Natvig D.O."/>
            <person name="Lalanne C."/>
            <person name="Gautier V."/>
            <person name="Ament-Velasquez S.L."/>
            <person name="Kruys A."/>
            <person name="Hutchinson M.I."/>
            <person name="Powell A.J."/>
            <person name="Barry K."/>
            <person name="Miller A.N."/>
            <person name="Grigoriev I.V."/>
            <person name="Debuchy R."/>
            <person name="Gladieux P."/>
            <person name="Hiltunen Thoren M."/>
            <person name="Johannesson H."/>
        </authorList>
    </citation>
    <scope>NUCLEOTIDE SEQUENCE</scope>
    <source>
        <strain evidence="4">CBS 123565</strain>
    </source>
</reference>
<dbReference type="PANTHER" id="PTHR43861">
    <property type="entry name" value="TRANS-ACONITATE 2-METHYLTRANSFERASE-RELATED"/>
    <property type="match status" value="1"/>
</dbReference>
<evidence type="ECO:0000313" key="5">
    <source>
        <dbReference type="Proteomes" id="UP001304895"/>
    </source>
</evidence>
<evidence type="ECO:0000313" key="4">
    <source>
        <dbReference type="EMBL" id="KAK4133952.1"/>
    </source>
</evidence>
<protein>
    <submittedName>
        <fullName evidence="4">S-adenosyl-L-methionine-dependent methyltransferase</fullName>
    </submittedName>
</protein>
<dbReference type="InterPro" id="IPR029063">
    <property type="entry name" value="SAM-dependent_MTases_sf"/>
</dbReference>
<dbReference type="GO" id="GO:0030798">
    <property type="term" value="F:trans-aconitate 2-methyltransferase activity"/>
    <property type="evidence" value="ECO:0007669"/>
    <property type="project" value="InterPro"/>
</dbReference>
<dbReference type="CDD" id="cd02440">
    <property type="entry name" value="AdoMet_MTases"/>
    <property type="match status" value="1"/>
</dbReference>
<comment type="caution">
    <text evidence="4">The sequence shown here is derived from an EMBL/GenBank/DDBJ whole genome shotgun (WGS) entry which is preliminary data.</text>
</comment>
<keyword evidence="2" id="KW-0808">Transferase</keyword>
<reference evidence="4" key="2">
    <citation type="submission" date="2023-05" db="EMBL/GenBank/DDBJ databases">
        <authorList>
            <consortium name="Lawrence Berkeley National Laboratory"/>
            <person name="Steindorff A."/>
            <person name="Hensen N."/>
            <person name="Bonometti L."/>
            <person name="Westerberg I."/>
            <person name="Brannstrom I.O."/>
            <person name="Guillou S."/>
            <person name="Cros-Aarteil S."/>
            <person name="Calhoun S."/>
            <person name="Haridas S."/>
            <person name="Kuo A."/>
            <person name="Mondo S."/>
            <person name="Pangilinan J."/>
            <person name="Riley R."/>
            <person name="Labutti K."/>
            <person name="Andreopoulos B."/>
            <person name="Lipzen A."/>
            <person name="Chen C."/>
            <person name="Yanf M."/>
            <person name="Daum C."/>
            <person name="Ng V."/>
            <person name="Clum A."/>
            <person name="Ohm R."/>
            <person name="Martin F."/>
            <person name="Silar P."/>
            <person name="Natvig D."/>
            <person name="Lalanne C."/>
            <person name="Gautier V."/>
            <person name="Ament-Velasquez S.L."/>
            <person name="Kruys A."/>
            <person name="Hutchinson M.I."/>
            <person name="Powell A.J."/>
            <person name="Barry K."/>
            <person name="Miller A.N."/>
            <person name="Grigoriev I.V."/>
            <person name="Debuchy R."/>
            <person name="Gladieux P."/>
            <person name="Thoren M.H."/>
            <person name="Johannesson H."/>
        </authorList>
    </citation>
    <scope>NUCLEOTIDE SEQUENCE</scope>
    <source>
        <strain evidence="4">CBS 123565</strain>
    </source>
</reference>
<feature type="domain" description="Methyltransferase" evidence="3">
    <location>
        <begin position="48"/>
        <end position="131"/>
    </location>
</feature>
<sequence length="283" mass="31340">MSTLPGDKPREDASDWSPDQYLLFRTARDRAIHDLIAFLGPDYAPQTIVDLGCGPGNSTALLTARFPTATITGVDSSPAMLTAARTTLPNTTFTQANLLTYSPPPGTDLLFSNAVFHWLRRADRLPTITRLLQTQARPGAVLALQMPDNHAEPSHAAMRATAAAAPRPWTPYFQQHLAAAQHRPDLDPLEPSLAYYDALRPHCRGAVEIWTTRYEHLLEGVGGIVEWVRATGLMPFLNVLPAGGGVREGFLDEYRQRLEQLYPRAVDGRVMLGYPRRFVVAFR</sequence>
<evidence type="ECO:0000256" key="1">
    <source>
        <dbReference type="ARBA" id="ARBA00022603"/>
    </source>
</evidence>
<keyword evidence="1 4" id="KW-0489">Methyltransferase</keyword>
<proteinExistence type="predicted"/>
<dbReference type="PANTHER" id="PTHR43861:SF1">
    <property type="entry name" value="TRANS-ACONITATE 2-METHYLTRANSFERASE"/>
    <property type="match status" value="1"/>
</dbReference>
<organism evidence="4 5">
    <name type="scientific">Trichocladium antarcticum</name>
    <dbReference type="NCBI Taxonomy" id="1450529"/>
    <lineage>
        <taxon>Eukaryota</taxon>
        <taxon>Fungi</taxon>
        <taxon>Dikarya</taxon>
        <taxon>Ascomycota</taxon>
        <taxon>Pezizomycotina</taxon>
        <taxon>Sordariomycetes</taxon>
        <taxon>Sordariomycetidae</taxon>
        <taxon>Sordariales</taxon>
        <taxon>Chaetomiaceae</taxon>
        <taxon>Trichocladium</taxon>
    </lineage>
</organism>
<dbReference type="Gene3D" id="1.10.150.290">
    <property type="entry name" value="S-adenosyl-L-methionine-dependent methyltransferases"/>
    <property type="match status" value="1"/>
</dbReference>